<keyword evidence="1" id="KW-0472">Membrane</keyword>
<keyword evidence="1" id="KW-0812">Transmembrane</keyword>
<dbReference type="OrthoDB" id="5197832at2"/>
<keyword evidence="1" id="KW-1133">Transmembrane helix</keyword>
<evidence type="ECO:0000256" key="1">
    <source>
        <dbReference type="SAM" id="Phobius"/>
    </source>
</evidence>
<dbReference type="Proteomes" id="UP000490386">
    <property type="component" value="Unassembled WGS sequence"/>
</dbReference>
<keyword evidence="3" id="KW-1185">Reference proteome</keyword>
<feature type="transmembrane region" description="Helical" evidence="1">
    <location>
        <begin position="69"/>
        <end position="89"/>
    </location>
</feature>
<comment type="caution">
    <text evidence="2">The sequence shown here is derived from an EMBL/GenBank/DDBJ whole genome shotgun (WGS) entry which is preliminary data.</text>
</comment>
<feature type="transmembrane region" description="Helical" evidence="1">
    <location>
        <begin position="6"/>
        <end position="26"/>
    </location>
</feature>
<protein>
    <recommendedName>
        <fullName evidence="4">Integral membrane protein</fullName>
    </recommendedName>
</protein>
<accession>A0A7J5B820</accession>
<feature type="transmembrane region" description="Helical" evidence="1">
    <location>
        <begin position="33"/>
        <end position="57"/>
    </location>
</feature>
<feature type="transmembrane region" description="Helical" evidence="1">
    <location>
        <begin position="96"/>
        <end position="118"/>
    </location>
</feature>
<gene>
    <name evidence="2" type="ORF">F8O03_05570</name>
</gene>
<sequence>MIDWFTWILCLVSAAAGVFCLIAGAAGRKPGDVTVGAVALVELLLVVQLVIALIAPATGNAPVGDALEFWMYWVVAVIIPPAAVFWGLVERTRWSTVILGIAALTVGVMVFRMHQIWIGASPFIGAPA</sequence>
<evidence type="ECO:0000313" key="3">
    <source>
        <dbReference type="Proteomes" id="UP000490386"/>
    </source>
</evidence>
<dbReference type="AlphaFoldDB" id="A0A7J5B820"/>
<proteinExistence type="predicted"/>
<name>A0A7J5B820_9MICO</name>
<evidence type="ECO:0000313" key="2">
    <source>
        <dbReference type="EMBL" id="KAB1639781.1"/>
    </source>
</evidence>
<dbReference type="RefSeq" id="WP_104253457.1">
    <property type="nucleotide sequence ID" value="NZ_CANKVH010000002.1"/>
</dbReference>
<evidence type="ECO:0008006" key="4">
    <source>
        <dbReference type="Google" id="ProtNLM"/>
    </source>
</evidence>
<organism evidence="2 3">
    <name type="scientific">Pseudoclavibacter terrae</name>
    <dbReference type="NCBI Taxonomy" id="1530195"/>
    <lineage>
        <taxon>Bacteria</taxon>
        <taxon>Bacillati</taxon>
        <taxon>Actinomycetota</taxon>
        <taxon>Actinomycetes</taxon>
        <taxon>Micrococcales</taxon>
        <taxon>Microbacteriaceae</taxon>
        <taxon>Pseudoclavibacter</taxon>
    </lineage>
</organism>
<dbReference type="EMBL" id="WBJX01000001">
    <property type="protein sequence ID" value="KAB1639781.1"/>
    <property type="molecule type" value="Genomic_DNA"/>
</dbReference>
<reference evidence="2 3" key="1">
    <citation type="submission" date="2019-09" db="EMBL/GenBank/DDBJ databases">
        <title>Phylogeny of genus Pseudoclavibacter and closely related genus.</title>
        <authorList>
            <person name="Li Y."/>
        </authorList>
    </citation>
    <scope>NUCLEOTIDE SEQUENCE [LARGE SCALE GENOMIC DNA]</scope>
    <source>
        <strain evidence="2 3">THG-MD12</strain>
    </source>
</reference>